<evidence type="ECO:0000256" key="1">
    <source>
        <dbReference type="SAM" id="MobiDB-lite"/>
    </source>
</evidence>
<dbReference type="OrthoDB" id="2426550at2759"/>
<dbReference type="EMBL" id="KV442034">
    <property type="protein sequence ID" value="OAQ30684.1"/>
    <property type="molecule type" value="Genomic_DNA"/>
</dbReference>
<accession>A0A197K2K0</accession>
<feature type="compositionally biased region" description="Acidic residues" evidence="1">
    <location>
        <begin position="58"/>
        <end position="67"/>
    </location>
</feature>
<keyword evidence="3" id="KW-1185">Reference proteome</keyword>
<evidence type="ECO:0000313" key="3">
    <source>
        <dbReference type="Proteomes" id="UP000078512"/>
    </source>
</evidence>
<feature type="region of interest" description="Disordered" evidence="1">
    <location>
        <begin position="25"/>
        <end position="75"/>
    </location>
</feature>
<reference evidence="2 3" key="1">
    <citation type="submission" date="2016-05" db="EMBL/GenBank/DDBJ databases">
        <title>Genome sequencing reveals origins of a unique bacterial endosymbiosis in the earliest lineages of terrestrial Fungi.</title>
        <authorList>
            <consortium name="DOE Joint Genome Institute"/>
            <person name="Uehling J."/>
            <person name="Gryganskyi A."/>
            <person name="Hameed K."/>
            <person name="Tschaplinski T."/>
            <person name="Misztal P."/>
            <person name="Wu S."/>
            <person name="Desiro A."/>
            <person name="Vande Pol N."/>
            <person name="Du Z.-Y."/>
            <person name="Zienkiewicz A."/>
            <person name="Zienkiewicz K."/>
            <person name="Morin E."/>
            <person name="Tisserant E."/>
            <person name="Splivallo R."/>
            <person name="Hainaut M."/>
            <person name="Henrissat B."/>
            <person name="Ohm R."/>
            <person name="Kuo A."/>
            <person name="Yan J."/>
            <person name="Lipzen A."/>
            <person name="Nolan M."/>
            <person name="Labutti K."/>
            <person name="Barry K."/>
            <person name="Goldstein A."/>
            <person name="Labbe J."/>
            <person name="Schadt C."/>
            <person name="Tuskan G."/>
            <person name="Grigoriev I."/>
            <person name="Martin F."/>
            <person name="Vilgalys R."/>
            <person name="Bonito G."/>
        </authorList>
    </citation>
    <scope>NUCLEOTIDE SEQUENCE [LARGE SCALE GENOMIC DNA]</scope>
    <source>
        <strain evidence="2 3">AG-77</strain>
    </source>
</reference>
<evidence type="ECO:0000313" key="2">
    <source>
        <dbReference type="EMBL" id="OAQ30684.1"/>
    </source>
</evidence>
<dbReference type="AlphaFoldDB" id="A0A197K2K0"/>
<protein>
    <submittedName>
        <fullName evidence="2">Uncharacterized protein</fullName>
    </submittedName>
</protein>
<organism evidence="2 3">
    <name type="scientific">Linnemannia elongata AG-77</name>
    <dbReference type="NCBI Taxonomy" id="1314771"/>
    <lineage>
        <taxon>Eukaryota</taxon>
        <taxon>Fungi</taxon>
        <taxon>Fungi incertae sedis</taxon>
        <taxon>Mucoromycota</taxon>
        <taxon>Mortierellomycotina</taxon>
        <taxon>Mortierellomycetes</taxon>
        <taxon>Mortierellales</taxon>
        <taxon>Mortierellaceae</taxon>
        <taxon>Linnemannia</taxon>
    </lineage>
</organism>
<name>A0A197K2K0_9FUNG</name>
<gene>
    <name evidence="2" type="ORF">K457DRAFT_136956</name>
</gene>
<dbReference type="Proteomes" id="UP000078512">
    <property type="component" value="Unassembled WGS sequence"/>
</dbReference>
<feature type="compositionally biased region" description="Basic and acidic residues" evidence="1">
    <location>
        <begin position="25"/>
        <end position="35"/>
    </location>
</feature>
<sequence length="112" mass="12582">MTLDSERLGSIFQYYLRQRASTLKRERYTDGYGDHDDQDPTTSDDLHDDASSNNDISNNDDDDDDGADPGVTFVIRSSTLPTVRVGLYSADQKRFWTSSGPTHLSPLPESYD</sequence>
<proteinExistence type="predicted"/>